<dbReference type="AlphaFoldDB" id="A0A0N0DMG8"/>
<comment type="catalytic activity">
    <reaction evidence="6">
        <text>a 2'-deoxyadenosine in DNA + S-adenosyl-L-methionine = an N(6)-methyl-2'-deoxyadenosine in DNA + S-adenosyl-L-homocysteine + H(+)</text>
        <dbReference type="Rhea" id="RHEA:15197"/>
        <dbReference type="Rhea" id="RHEA-COMP:12418"/>
        <dbReference type="Rhea" id="RHEA-COMP:12419"/>
        <dbReference type="ChEBI" id="CHEBI:15378"/>
        <dbReference type="ChEBI" id="CHEBI:57856"/>
        <dbReference type="ChEBI" id="CHEBI:59789"/>
        <dbReference type="ChEBI" id="CHEBI:90615"/>
        <dbReference type="ChEBI" id="CHEBI:90616"/>
        <dbReference type="EC" id="2.1.1.72"/>
    </reaction>
</comment>
<dbReference type="SUPFAM" id="SSF53335">
    <property type="entry name" value="S-adenosyl-L-methionine-dependent methyltransferases"/>
    <property type="match status" value="1"/>
</dbReference>
<organism evidence="7 9">
    <name type="scientific">Streptococcus suis</name>
    <dbReference type="NCBI Taxonomy" id="1307"/>
    <lineage>
        <taxon>Bacteria</taxon>
        <taxon>Bacillati</taxon>
        <taxon>Bacillota</taxon>
        <taxon>Bacilli</taxon>
        <taxon>Lactobacillales</taxon>
        <taxon>Streptococcaceae</taxon>
        <taxon>Streptococcus</taxon>
    </lineage>
</organism>
<dbReference type="Gene3D" id="3.40.50.150">
    <property type="entry name" value="Vaccinia Virus protein VP39"/>
    <property type="match status" value="1"/>
</dbReference>
<dbReference type="GO" id="GO:0009007">
    <property type="term" value="F:site-specific DNA-methyltransferase (adenine-specific) activity"/>
    <property type="evidence" value="ECO:0007669"/>
    <property type="project" value="UniProtKB-EC"/>
</dbReference>
<dbReference type="REBASE" id="133453">
    <property type="entry name" value="M.Ssu2912ORF8330P"/>
</dbReference>
<dbReference type="EMBL" id="FIHM01000049">
    <property type="protein sequence ID" value="CYV51382.1"/>
    <property type="molecule type" value="Genomic_DNA"/>
</dbReference>
<evidence type="ECO:0000313" key="9">
    <source>
        <dbReference type="Proteomes" id="UP000074850"/>
    </source>
</evidence>
<dbReference type="GO" id="GO:0032259">
    <property type="term" value="P:methylation"/>
    <property type="evidence" value="ECO:0007669"/>
    <property type="project" value="UniProtKB-KW"/>
</dbReference>
<comment type="similarity">
    <text evidence="1">Belongs to the N(4)/N(6)-methyltransferase family.</text>
</comment>
<evidence type="ECO:0000313" key="8">
    <source>
        <dbReference type="EMBL" id="RRN49433.1"/>
    </source>
</evidence>
<dbReference type="GO" id="GO:1904047">
    <property type="term" value="F:S-adenosyl-L-methionine binding"/>
    <property type="evidence" value="ECO:0007669"/>
    <property type="project" value="TreeGrafter"/>
</dbReference>
<evidence type="ECO:0000256" key="3">
    <source>
        <dbReference type="ARBA" id="ARBA00022603"/>
    </source>
</evidence>
<accession>A0A0N0DMG8</accession>
<dbReference type="InterPro" id="IPR012327">
    <property type="entry name" value="MeTrfase_D12"/>
</dbReference>
<dbReference type="InterPro" id="IPR012263">
    <property type="entry name" value="M_m6A_EcoRV"/>
</dbReference>
<evidence type="ECO:0000313" key="7">
    <source>
        <dbReference type="EMBL" id="CYV51382.1"/>
    </source>
</evidence>
<dbReference type="Proteomes" id="UP000074850">
    <property type="component" value="Unassembled WGS sequence"/>
</dbReference>
<dbReference type="InterPro" id="IPR023095">
    <property type="entry name" value="Ade_MeTrfase_dom_2"/>
</dbReference>
<dbReference type="PANTHER" id="PTHR30481:SF2">
    <property type="entry name" value="SITE-SPECIFIC DNA-METHYLTRANSFERASE (ADENINE-SPECIFIC)"/>
    <property type="match status" value="1"/>
</dbReference>
<dbReference type="PIRSF" id="PIRSF000398">
    <property type="entry name" value="M_m6A_EcoRV"/>
    <property type="match status" value="1"/>
</dbReference>
<reference evidence="8 10" key="2">
    <citation type="submission" date="2018-11" db="EMBL/GenBank/DDBJ databases">
        <title>Changes in penicillin susceptibility of Streptococcus suis isolates by amino acid alterations in the penicillin-binding protein.</title>
        <authorList>
            <person name="Niemann L."/>
            <person name="Eichhorn I."/>
        </authorList>
    </citation>
    <scope>NUCLEOTIDE SEQUENCE [LARGE SCALE GENOMIC DNA]</scope>
    <source>
        <strain evidence="8 10">IMT40201</strain>
    </source>
</reference>
<dbReference type="GO" id="GO:0009307">
    <property type="term" value="P:DNA restriction-modification system"/>
    <property type="evidence" value="ECO:0007669"/>
    <property type="project" value="InterPro"/>
</dbReference>
<proteinExistence type="inferred from homology"/>
<evidence type="ECO:0000313" key="10">
    <source>
        <dbReference type="Proteomes" id="UP000281324"/>
    </source>
</evidence>
<keyword evidence="4 7" id="KW-0808">Transferase</keyword>
<dbReference type="PRINTS" id="PR00505">
    <property type="entry name" value="D12N6MTFRASE"/>
</dbReference>
<evidence type="ECO:0000256" key="5">
    <source>
        <dbReference type="ARBA" id="ARBA00022691"/>
    </source>
</evidence>
<dbReference type="EMBL" id="RRZQ01000011">
    <property type="protein sequence ID" value="RRN49433.1"/>
    <property type="molecule type" value="Genomic_DNA"/>
</dbReference>
<evidence type="ECO:0000256" key="1">
    <source>
        <dbReference type="ARBA" id="ARBA00006594"/>
    </source>
</evidence>
<evidence type="ECO:0000256" key="6">
    <source>
        <dbReference type="ARBA" id="ARBA00047942"/>
    </source>
</evidence>
<dbReference type="Gene3D" id="1.10.1020.10">
    <property type="entry name" value="Adenine-specific Methyltransferase, Domain 2"/>
    <property type="match status" value="1"/>
</dbReference>
<name>A0A0N0DMG8_STRSU</name>
<dbReference type="RefSeq" id="WP_044759337.1">
    <property type="nucleotide sequence ID" value="NZ_CEFC01000015.1"/>
</dbReference>
<dbReference type="InterPro" id="IPR029063">
    <property type="entry name" value="SAM-dependent_MTases_sf"/>
</dbReference>
<protein>
    <recommendedName>
        <fullName evidence="2">site-specific DNA-methyltransferase (adenine-specific)</fullName>
        <ecNumber evidence="2">2.1.1.72</ecNumber>
    </recommendedName>
</protein>
<evidence type="ECO:0000256" key="2">
    <source>
        <dbReference type="ARBA" id="ARBA00011900"/>
    </source>
</evidence>
<keyword evidence="5" id="KW-0949">S-adenosyl-L-methionine</keyword>
<dbReference type="Proteomes" id="UP000281324">
    <property type="component" value="Unassembled WGS sequence"/>
</dbReference>
<sequence length="284" mass="33056">MITYTPLRYPGGKTQVYEYIKELVAVNQCRTYIEPYMGGAGVALKLLINGDVRKIMVNDYDKAIYAFWYSVLNYTDELIDMIEKTSVTISEWEKQREVQKKEIDDLLKLGFSTLFLNRTNRSGILKAGVIGGKEQSGVYKLDCRFNKESLIKKIRLIASHRSQIRLYNMDAEKFIKLSISKTKDSLTFFDPPYYVKGSALYTNFYSHQNHVDLKEVITSHMREKKWILTYDLCPEIKELYSDFDKIEYSLNYSVANKSKGTEFMFFSKNIDKGRLGELLNLQNS</sequence>
<gene>
    <name evidence="7" type="primary">dpnM_2</name>
    <name evidence="8" type="ORF">EI219_08095</name>
    <name evidence="7" type="ORF">ERS132426_01827</name>
</gene>
<dbReference type="PATRIC" id="fig|1307.473.peg.2116"/>
<dbReference type="EC" id="2.1.1.72" evidence="2"/>
<reference evidence="7 9" key="1">
    <citation type="submission" date="2016-02" db="EMBL/GenBank/DDBJ databases">
        <authorList>
            <consortium name="Pathogen Informatics"/>
        </authorList>
    </citation>
    <scope>NUCLEOTIDE SEQUENCE [LARGE SCALE GENOMIC DNA]</scope>
    <source>
        <strain evidence="7 9">LSS64</strain>
    </source>
</reference>
<dbReference type="GO" id="GO:0006298">
    <property type="term" value="P:mismatch repair"/>
    <property type="evidence" value="ECO:0007669"/>
    <property type="project" value="TreeGrafter"/>
</dbReference>
<dbReference type="GO" id="GO:0043565">
    <property type="term" value="F:sequence-specific DNA binding"/>
    <property type="evidence" value="ECO:0007669"/>
    <property type="project" value="TreeGrafter"/>
</dbReference>
<dbReference type="PANTHER" id="PTHR30481">
    <property type="entry name" value="DNA ADENINE METHYLASE"/>
    <property type="match status" value="1"/>
</dbReference>
<dbReference type="Pfam" id="PF02086">
    <property type="entry name" value="MethyltransfD12"/>
    <property type="match status" value="1"/>
</dbReference>
<evidence type="ECO:0000256" key="4">
    <source>
        <dbReference type="ARBA" id="ARBA00022679"/>
    </source>
</evidence>
<keyword evidence="3 7" id="KW-0489">Methyltransferase</keyword>